<dbReference type="OrthoDB" id="1406315at2759"/>
<keyword evidence="6" id="KW-0325">Glycoprotein</keyword>
<dbReference type="Proteomes" id="UP000737018">
    <property type="component" value="Unassembled WGS sequence"/>
</dbReference>
<keyword evidence="4 9" id="KW-0732">Signal</keyword>
<comment type="caution">
    <text evidence="10">The sequence shown here is derived from an EMBL/GenBank/DDBJ whole genome shotgun (WGS) entry which is preliminary data.</text>
</comment>
<dbReference type="InterPro" id="IPR039617">
    <property type="entry name" value="CLAVATA3-CLE"/>
</dbReference>
<evidence type="ECO:0000256" key="7">
    <source>
        <dbReference type="ARBA" id="ARBA00023278"/>
    </source>
</evidence>
<keyword evidence="7" id="KW-0379">Hydroxylation</keyword>
<name>A0A8J4Q7I3_9ROSI</name>
<reference evidence="10" key="1">
    <citation type="submission" date="2020-03" db="EMBL/GenBank/DDBJ databases">
        <title>Castanea mollissima Vanexum genome sequencing.</title>
        <authorList>
            <person name="Staton M."/>
        </authorList>
    </citation>
    <scope>NUCLEOTIDE SEQUENCE</scope>
    <source>
        <tissue evidence="10">Leaf</tissue>
    </source>
</reference>
<evidence type="ECO:0000256" key="3">
    <source>
        <dbReference type="ARBA" id="ARBA00022525"/>
    </source>
</evidence>
<dbReference type="PANTHER" id="PTHR36016:SF1">
    <property type="entry name" value="CLAVATA3_ESR (CLE)-RELATED PROTEIN 5-RELATED"/>
    <property type="match status" value="1"/>
</dbReference>
<sequence length="84" mass="9645">MANPWAKQLPVLFAITFMVLIVSSQARMLTQKGIDDHDFQRISGYDRSKLMYYQKVSRMNKDPDRVAPGGPDSQHHSLPPESLW</sequence>
<keyword evidence="11" id="KW-1185">Reference proteome</keyword>
<evidence type="ECO:0000256" key="5">
    <source>
        <dbReference type="ARBA" id="ARBA00022782"/>
    </source>
</evidence>
<proteinExistence type="inferred from homology"/>
<evidence type="ECO:0000256" key="1">
    <source>
        <dbReference type="ARBA" id="ARBA00004239"/>
    </source>
</evidence>
<feature type="signal peptide" evidence="9">
    <location>
        <begin position="1"/>
        <end position="26"/>
    </location>
</feature>
<organism evidence="10 11">
    <name type="scientific">Castanea mollissima</name>
    <name type="common">Chinese chestnut</name>
    <dbReference type="NCBI Taxonomy" id="60419"/>
    <lineage>
        <taxon>Eukaryota</taxon>
        <taxon>Viridiplantae</taxon>
        <taxon>Streptophyta</taxon>
        <taxon>Embryophyta</taxon>
        <taxon>Tracheophyta</taxon>
        <taxon>Spermatophyta</taxon>
        <taxon>Magnoliopsida</taxon>
        <taxon>eudicotyledons</taxon>
        <taxon>Gunneridae</taxon>
        <taxon>Pentapetalae</taxon>
        <taxon>rosids</taxon>
        <taxon>fabids</taxon>
        <taxon>Fagales</taxon>
        <taxon>Fagaceae</taxon>
        <taxon>Castanea</taxon>
    </lineage>
</organism>
<feature type="region of interest" description="Disordered" evidence="8">
    <location>
        <begin position="61"/>
        <end position="84"/>
    </location>
</feature>
<evidence type="ECO:0000256" key="6">
    <source>
        <dbReference type="ARBA" id="ARBA00023180"/>
    </source>
</evidence>
<accession>A0A8J4Q7I3</accession>
<dbReference type="EMBL" id="JRKL02012633">
    <property type="protein sequence ID" value="KAF3944347.1"/>
    <property type="molecule type" value="Genomic_DNA"/>
</dbReference>
<evidence type="ECO:0000313" key="11">
    <source>
        <dbReference type="Proteomes" id="UP000737018"/>
    </source>
</evidence>
<protein>
    <recommendedName>
        <fullName evidence="12">CLAVATA3/ESR (CLE)-related protein</fullName>
    </recommendedName>
</protein>
<dbReference type="GO" id="GO:0005576">
    <property type="term" value="C:extracellular region"/>
    <property type="evidence" value="ECO:0007669"/>
    <property type="project" value="UniProtKB-SubCell"/>
</dbReference>
<evidence type="ECO:0000256" key="2">
    <source>
        <dbReference type="ARBA" id="ARBA00005416"/>
    </source>
</evidence>
<feature type="chain" id="PRO_5035234981" description="CLAVATA3/ESR (CLE)-related protein" evidence="9">
    <location>
        <begin position="27"/>
        <end position="84"/>
    </location>
</feature>
<keyword evidence="3" id="KW-0964">Secreted</keyword>
<evidence type="ECO:0000256" key="4">
    <source>
        <dbReference type="ARBA" id="ARBA00022729"/>
    </source>
</evidence>
<comment type="similarity">
    <text evidence="2">Belongs to the CLV3/ESR signal peptide family.</text>
</comment>
<evidence type="ECO:0008006" key="12">
    <source>
        <dbReference type="Google" id="ProtNLM"/>
    </source>
</evidence>
<gene>
    <name evidence="10" type="ORF">CMV_029180</name>
</gene>
<dbReference type="GO" id="GO:0030154">
    <property type="term" value="P:cell differentiation"/>
    <property type="evidence" value="ECO:0007669"/>
    <property type="project" value="UniProtKB-KW"/>
</dbReference>
<comment type="subcellular location">
    <subcellularLocation>
        <location evidence="1">Secreted</location>
        <location evidence="1">Extracellular space</location>
    </subcellularLocation>
</comment>
<keyword evidence="5" id="KW-0221">Differentiation</keyword>
<evidence type="ECO:0000256" key="9">
    <source>
        <dbReference type="SAM" id="SignalP"/>
    </source>
</evidence>
<evidence type="ECO:0000256" key="8">
    <source>
        <dbReference type="SAM" id="MobiDB-lite"/>
    </source>
</evidence>
<dbReference type="AlphaFoldDB" id="A0A8J4Q7I3"/>
<dbReference type="PANTHER" id="PTHR36016">
    <property type="entry name" value="CLAVATA3/ESR (CLE)-RELATED PROTEIN 7"/>
    <property type="match status" value="1"/>
</dbReference>
<evidence type="ECO:0000313" key="10">
    <source>
        <dbReference type="EMBL" id="KAF3944347.1"/>
    </source>
</evidence>